<dbReference type="InterPro" id="IPR038020">
    <property type="entry name" value="MbtH-like_sf"/>
</dbReference>
<feature type="domain" description="MbtH-like" evidence="1">
    <location>
        <begin position="2"/>
        <end position="50"/>
    </location>
</feature>
<dbReference type="Proteomes" id="UP001212326">
    <property type="component" value="Chromosome"/>
</dbReference>
<dbReference type="SMART" id="SM00923">
    <property type="entry name" value="MbtH"/>
    <property type="match status" value="1"/>
</dbReference>
<dbReference type="Pfam" id="PF03621">
    <property type="entry name" value="MbtH"/>
    <property type="match status" value="1"/>
</dbReference>
<dbReference type="RefSeq" id="WP_270082738.1">
    <property type="nucleotide sequence ID" value="NZ_CP115300.1"/>
</dbReference>
<organism evidence="2 3">
    <name type="scientific">Streptomyces camelliae</name>
    <dbReference type="NCBI Taxonomy" id="3004093"/>
    <lineage>
        <taxon>Bacteria</taxon>
        <taxon>Bacillati</taxon>
        <taxon>Actinomycetota</taxon>
        <taxon>Actinomycetes</taxon>
        <taxon>Kitasatosporales</taxon>
        <taxon>Streptomycetaceae</taxon>
        <taxon>Streptomyces</taxon>
    </lineage>
</organism>
<reference evidence="2 3" key="1">
    <citation type="submission" date="2022-12" db="EMBL/GenBank/DDBJ databases">
        <authorList>
            <person name="Mo P."/>
        </authorList>
    </citation>
    <scope>NUCLEOTIDE SEQUENCE [LARGE SCALE GENOMIC DNA]</scope>
    <source>
        <strain evidence="2 3">HUAS 2-6</strain>
    </source>
</reference>
<dbReference type="SUPFAM" id="SSF160582">
    <property type="entry name" value="MbtH-like"/>
    <property type="match status" value="1"/>
</dbReference>
<dbReference type="PANTHER" id="PTHR38444:SF1">
    <property type="entry name" value="ENTEROBACTIN BIOSYNTHESIS PROTEIN YBDZ"/>
    <property type="match status" value="1"/>
</dbReference>
<dbReference type="InterPro" id="IPR037407">
    <property type="entry name" value="MLP_fam"/>
</dbReference>
<name>A0ABY7P3K5_9ACTN</name>
<proteinExistence type="predicted"/>
<dbReference type="PANTHER" id="PTHR38444">
    <property type="entry name" value="ENTEROBACTIN BIOSYNTHESIS PROTEIN YBDZ"/>
    <property type="match status" value="1"/>
</dbReference>
<gene>
    <name evidence="2" type="ORF">O1G22_20905</name>
</gene>
<dbReference type="EMBL" id="CP115300">
    <property type="protein sequence ID" value="WBO65116.1"/>
    <property type="molecule type" value="Genomic_DNA"/>
</dbReference>
<evidence type="ECO:0000313" key="3">
    <source>
        <dbReference type="Proteomes" id="UP001212326"/>
    </source>
</evidence>
<keyword evidence="3" id="KW-1185">Reference proteome</keyword>
<accession>A0ABY7P3K5</accession>
<dbReference type="Gene3D" id="3.90.820.10">
    <property type="entry name" value="Structural Genomics, Unknown Function 30-nov-00 1gh9 Mol_id"/>
    <property type="match status" value="1"/>
</dbReference>
<protein>
    <submittedName>
        <fullName evidence="2">MbtH family NRPS accessory protein</fullName>
    </submittedName>
</protein>
<dbReference type="InterPro" id="IPR005153">
    <property type="entry name" value="MbtH-like_dom"/>
</dbReference>
<sequence>MFDDENGQFVVVVNQLNQMSIWPDSKQLPHGWHRTEFSGNKAGCLDHIRETWQDVSPDLSHRSTDQ</sequence>
<evidence type="ECO:0000313" key="2">
    <source>
        <dbReference type="EMBL" id="WBO65116.1"/>
    </source>
</evidence>
<evidence type="ECO:0000259" key="1">
    <source>
        <dbReference type="SMART" id="SM00923"/>
    </source>
</evidence>